<dbReference type="PANTHER" id="PTHR30203:SF32">
    <property type="entry name" value="CATION EFFLUX SYSTEM PROTEIN CUSC"/>
    <property type="match status" value="1"/>
</dbReference>
<gene>
    <name evidence="3" type="ORF">DM484_11495</name>
</gene>
<keyword evidence="2" id="KW-1134">Transmembrane beta strand</keyword>
<dbReference type="Pfam" id="PF02321">
    <property type="entry name" value="OEP"/>
    <property type="match status" value="2"/>
</dbReference>
<keyword evidence="2" id="KW-0472">Membrane</keyword>
<protein>
    <submittedName>
        <fullName evidence="3">Multidrug transporter</fullName>
    </submittedName>
</protein>
<evidence type="ECO:0000313" key="4">
    <source>
        <dbReference type="Proteomes" id="UP000249396"/>
    </source>
</evidence>
<comment type="subcellular location">
    <subcellularLocation>
        <location evidence="2">Cell outer membrane</location>
        <topology evidence="2">Lipid-anchor</topology>
    </subcellularLocation>
</comment>
<evidence type="ECO:0000256" key="2">
    <source>
        <dbReference type="RuleBase" id="RU362097"/>
    </source>
</evidence>
<comment type="caution">
    <text evidence="3">The sequence shown here is derived from an EMBL/GenBank/DDBJ whole genome shotgun (WGS) entry which is preliminary data.</text>
</comment>
<dbReference type="EMBL" id="QJPH01000301">
    <property type="protein sequence ID" value="PZN79393.1"/>
    <property type="molecule type" value="Genomic_DNA"/>
</dbReference>
<accession>A0A2W4R7D0</accession>
<dbReference type="Proteomes" id="UP000249396">
    <property type="component" value="Unassembled WGS sequence"/>
</dbReference>
<organism evidence="3 4">
    <name type="scientific">Candidatus Methylumidiphilus alinenensis</name>
    <dbReference type="NCBI Taxonomy" id="2202197"/>
    <lineage>
        <taxon>Bacteria</taxon>
        <taxon>Pseudomonadati</taxon>
        <taxon>Pseudomonadota</taxon>
        <taxon>Gammaproteobacteria</taxon>
        <taxon>Methylococcales</taxon>
        <taxon>Candidatus Methylumidiphilus</taxon>
    </lineage>
</organism>
<dbReference type="InterPro" id="IPR010131">
    <property type="entry name" value="MdtP/NodT-like"/>
</dbReference>
<keyword evidence="2" id="KW-0812">Transmembrane</keyword>
<keyword evidence="2" id="KW-0449">Lipoprotein</keyword>
<name>A0A2W4R7D0_9GAMM</name>
<dbReference type="InterPro" id="IPR003423">
    <property type="entry name" value="OMP_efflux"/>
</dbReference>
<evidence type="ECO:0000256" key="1">
    <source>
        <dbReference type="ARBA" id="ARBA00007613"/>
    </source>
</evidence>
<dbReference type="SUPFAM" id="SSF56954">
    <property type="entry name" value="Outer membrane efflux proteins (OEP)"/>
    <property type="match status" value="1"/>
</dbReference>
<comment type="similarity">
    <text evidence="1 2">Belongs to the outer membrane factor (OMF) (TC 1.B.17) family.</text>
</comment>
<reference evidence="3 4" key="1">
    <citation type="journal article" date="2018" name="Aquat. Microb. Ecol.">
        <title>Gammaproteobacterial methanotrophs dominate.</title>
        <authorList>
            <person name="Rissanen A.J."/>
            <person name="Saarenheimo J."/>
            <person name="Tiirola M."/>
            <person name="Peura S."/>
            <person name="Aalto S.L."/>
            <person name="Karvinen A."/>
            <person name="Nykanen H."/>
        </authorList>
    </citation>
    <scope>NUCLEOTIDE SEQUENCE [LARGE SCALE GENOMIC DNA]</scope>
    <source>
        <strain evidence="3">AMbin10</strain>
    </source>
</reference>
<keyword evidence="2" id="KW-0564">Palmitate</keyword>
<proteinExistence type="inferred from homology"/>
<dbReference type="AlphaFoldDB" id="A0A2W4R7D0"/>
<sequence length="474" mass="51798">MGGMALLLAGCAVGPDYVPPKVETPAKWTEASLVNENSLHLNDWWKTFSDPVLNHLINEALLSNLDLKIAQTRIREARANYWGTIATGLPNINARNSLLRRGNNINVANQSTGAGGGAAPGTSNQTYNIFQNGFDASWELDFFGGVRRAVESADANLESEEENRRDMLVTLLGDVARTYIDLRSNQQMLLVTRDNLQSQEETLQLTKIRRQAGLTSELEVAQSEGLTAETRSQAPVYEIAVKQAIHALSILLGHPPGTLVKRLEPEAPLPVSTDPGLAGLPTELLHRRPDIRKAERKLSQSNADVGVATAELYPKISLTAFLGLQNTNLTALTPVGKSWSAASTITMPILNWGRIQANIRAKEALNEQAFLNYQSTVLKAYKEVEDALVAHAQESQRIAALRQAVEAQQLSLNLSTERWRKGLSAYLDVLTAERALLVTQRELVDSQTKQSQQLVALYKALGGGWQALEGQNGG</sequence>
<dbReference type="GO" id="GO:0009279">
    <property type="term" value="C:cell outer membrane"/>
    <property type="evidence" value="ECO:0007669"/>
    <property type="project" value="UniProtKB-SubCell"/>
</dbReference>
<dbReference type="NCBIfam" id="TIGR01845">
    <property type="entry name" value="outer_NodT"/>
    <property type="match status" value="1"/>
</dbReference>
<dbReference type="GO" id="GO:0015562">
    <property type="term" value="F:efflux transmembrane transporter activity"/>
    <property type="evidence" value="ECO:0007669"/>
    <property type="project" value="InterPro"/>
</dbReference>
<dbReference type="Gene3D" id="2.20.200.10">
    <property type="entry name" value="Outer membrane efflux proteins (OEP)"/>
    <property type="match status" value="1"/>
</dbReference>
<dbReference type="Gene3D" id="1.20.1600.10">
    <property type="entry name" value="Outer membrane efflux proteins (OEP)"/>
    <property type="match status" value="1"/>
</dbReference>
<dbReference type="PANTHER" id="PTHR30203">
    <property type="entry name" value="OUTER MEMBRANE CATION EFFLUX PROTEIN"/>
    <property type="match status" value="1"/>
</dbReference>
<evidence type="ECO:0000313" key="3">
    <source>
        <dbReference type="EMBL" id="PZN79393.1"/>
    </source>
</evidence>